<reference evidence="1" key="1">
    <citation type="submission" date="2021-03" db="EMBL/GenBank/DDBJ databases">
        <authorList>
            <person name="Li Z."/>
            <person name="Yang C."/>
        </authorList>
    </citation>
    <scope>NUCLEOTIDE SEQUENCE</scope>
    <source>
        <strain evidence="1">Dzin_1.0</strain>
        <tissue evidence="1">Leaf</tissue>
    </source>
</reference>
<comment type="caution">
    <text evidence="1">The sequence shown here is derived from an EMBL/GenBank/DDBJ whole genome shotgun (WGS) entry which is preliminary data.</text>
</comment>
<dbReference type="PANTHER" id="PTHR36038">
    <property type="entry name" value="OS06G0102750 PROTEIN"/>
    <property type="match status" value="1"/>
</dbReference>
<evidence type="ECO:0000313" key="1">
    <source>
        <dbReference type="EMBL" id="KAJ0963653.1"/>
    </source>
</evidence>
<keyword evidence="2" id="KW-1185">Reference proteome</keyword>
<organism evidence="1 2">
    <name type="scientific">Dioscorea zingiberensis</name>
    <dbReference type="NCBI Taxonomy" id="325984"/>
    <lineage>
        <taxon>Eukaryota</taxon>
        <taxon>Viridiplantae</taxon>
        <taxon>Streptophyta</taxon>
        <taxon>Embryophyta</taxon>
        <taxon>Tracheophyta</taxon>
        <taxon>Spermatophyta</taxon>
        <taxon>Magnoliopsida</taxon>
        <taxon>Liliopsida</taxon>
        <taxon>Dioscoreales</taxon>
        <taxon>Dioscoreaceae</taxon>
        <taxon>Dioscorea</taxon>
    </lineage>
</organism>
<dbReference type="AlphaFoldDB" id="A0A9D5C042"/>
<proteinExistence type="predicted"/>
<dbReference type="PANTHER" id="PTHR36038:SF3">
    <property type="entry name" value="OVATE FAMILY PROTEIN"/>
    <property type="match status" value="1"/>
</dbReference>
<dbReference type="EMBL" id="JAGGNH010000009">
    <property type="protein sequence ID" value="KAJ0963653.1"/>
    <property type="molecule type" value="Genomic_DNA"/>
</dbReference>
<dbReference type="OrthoDB" id="1889663at2759"/>
<evidence type="ECO:0000313" key="2">
    <source>
        <dbReference type="Proteomes" id="UP001085076"/>
    </source>
</evidence>
<name>A0A9D5C042_9LILI</name>
<protein>
    <submittedName>
        <fullName evidence="1">Uncharacterized protein</fullName>
    </submittedName>
</protein>
<gene>
    <name evidence="1" type="ORF">J5N97_028775</name>
</gene>
<dbReference type="Proteomes" id="UP001085076">
    <property type="component" value="Miscellaneous, Linkage group lg09"/>
</dbReference>
<reference evidence="1" key="2">
    <citation type="journal article" date="2022" name="Hortic Res">
        <title>The genome of Dioscorea zingiberensis sheds light on the biosynthesis, origin and evolution of the medicinally important diosgenin saponins.</title>
        <authorList>
            <person name="Li Y."/>
            <person name="Tan C."/>
            <person name="Li Z."/>
            <person name="Guo J."/>
            <person name="Li S."/>
            <person name="Chen X."/>
            <person name="Wang C."/>
            <person name="Dai X."/>
            <person name="Yang H."/>
            <person name="Song W."/>
            <person name="Hou L."/>
            <person name="Xu J."/>
            <person name="Tong Z."/>
            <person name="Xu A."/>
            <person name="Yuan X."/>
            <person name="Wang W."/>
            <person name="Yang Q."/>
            <person name="Chen L."/>
            <person name="Sun Z."/>
            <person name="Wang K."/>
            <person name="Pan B."/>
            <person name="Chen J."/>
            <person name="Bao Y."/>
            <person name="Liu F."/>
            <person name="Qi X."/>
            <person name="Gang D.R."/>
            <person name="Wen J."/>
            <person name="Li J."/>
        </authorList>
    </citation>
    <scope>NUCLEOTIDE SEQUENCE</scope>
    <source>
        <strain evidence="1">Dzin_1.0</strain>
    </source>
</reference>
<accession>A0A9D5C042</accession>
<sequence>MGLQVEPKSVVACKVLPICDIAPPMMMMIPSCGEACDTRRSERRRAVSRMKELFMRWPAAAKSQKSGIRAWNVLYFKSKLAVKCQQDDTSSSSSKISFKWDVGSCSTSSSAFSPLSLASTTKHDHSSCHTLERGSNASESFKEERSRVGQWITTDSDFVVLEL</sequence>